<dbReference type="OrthoDB" id="9982049at2759"/>
<dbReference type="Pfam" id="PF00535">
    <property type="entry name" value="Glycos_transf_2"/>
    <property type="match status" value="1"/>
</dbReference>
<dbReference type="GO" id="GO:0030246">
    <property type="term" value="F:carbohydrate binding"/>
    <property type="evidence" value="ECO:0007669"/>
    <property type="project" value="UniProtKB-KW"/>
</dbReference>
<dbReference type="CDD" id="cd23440">
    <property type="entry name" value="beta-trefoil_Ricin_GALNT11"/>
    <property type="match status" value="1"/>
</dbReference>
<dbReference type="GO" id="GO:0008593">
    <property type="term" value="P:regulation of Notch signaling pathway"/>
    <property type="evidence" value="ECO:0007669"/>
    <property type="project" value="TreeGrafter"/>
</dbReference>
<accession>A0A6P4IV41</accession>
<comment type="pathway">
    <text evidence="13">Protein modification; protein glycosylation.</text>
</comment>
<evidence type="ECO:0000256" key="11">
    <source>
        <dbReference type="ARBA" id="ARBA00023180"/>
    </source>
</evidence>
<name>A0A6P4IV41_DROKI</name>
<comment type="cofactor">
    <cofactor evidence="1 13">
        <name>Mn(2+)</name>
        <dbReference type="ChEBI" id="CHEBI:29035"/>
    </cofactor>
</comment>
<keyword evidence="12 13" id="KW-0464">Manganese</keyword>
<feature type="transmembrane region" description="Helical" evidence="13">
    <location>
        <begin position="12"/>
        <end position="30"/>
    </location>
</feature>
<evidence type="ECO:0000259" key="14">
    <source>
        <dbReference type="SMART" id="SM00458"/>
    </source>
</evidence>
<dbReference type="GO" id="GO:0000139">
    <property type="term" value="C:Golgi membrane"/>
    <property type="evidence" value="ECO:0007669"/>
    <property type="project" value="UniProtKB-SubCell"/>
</dbReference>
<evidence type="ECO:0000256" key="8">
    <source>
        <dbReference type="ARBA" id="ARBA00023034"/>
    </source>
</evidence>
<dbReference type="SMART" id="SM00458">
    <property type="entry name" value="RICIN"/>
    <property type="match status" value="1"/>
</dbReference>
<dbReference type="SUPFAM" id="SSF53448">
    <property type="entry name" value="Nucleotide-diphospho-sugar transferases"/>
    <property type="match status" value="1"/>
</dbReference>
<keyword evidence="11" id="KW-0325">Glycoprotein</keyword>
<evidence type="ECO:0000256" key="2">
    <source>
        <dbReference type="ARBA" id="ARBA00004323"/>
    </source>
</evidence>
<dbReference type="CDD" id="cd02510">
    <property type="entry name" value="pp-GalNAc-T"/>
    <property type="match status" value="1"/>
</dbReference>
<gene>
    <name evidence="16" type="primary">Pgant35A</name>
</gene>
<dbReference type="GO" id="GO:0004653">
    <property type="term" value="F:polypeptide N-acetylgalactosaminyltransferase activity"/>
    <property type="evidence" value="ECO:0007669"/>
    <property type="project" value="TreeGrafter"/>
</dbReference>
<dbReference type="FunFam" id="2.80.10.50:FF:000075">
    <property type="entry name" value="Polypeptide N-acetylgalactosaminyltransferase"/>
    <property type="match status" value="1"/>
</dbReference>
<dbReference type="Proteomes" id="UP001652661">
    <property type="component" value="Chromosome 2L"/>
</dbReference>
<keyword evidence="7 13" id="KW-1133">Transmembrane helix</keyword>
<evidence type="ECO:0000256" key="4">
    <source>
        <dbReference type="ARBA" id="ARBA00022692"/>
    </source>
</evidence>
<keyword evidence="10 13" id="KW-1015">Disulfide bond</keyword>
<evidence type="ECO:0000256" key="13">
    <source>
        <dbReference type="RuleBase" id="RU361242"/>
    </source>
</evidence>
<keyword evidence="13" id="KW-0328">Glycosyltransferase</keyword>
<evidence type="ECO:0000256" key="12">
    <source>
        <dbReference type="ARBA" id="ARBA00023211"/>
    </source>
</evidence>
<dbReference type="GO" id="GO:0006493">
    <property type="term" value="P:protein O-linked glycosylation"/>
    <property type="evidence" value="ECO:0007669"/>
    <property type="project" value="TreeGrafter"/>
</dbReference>
<keyword evidence="13" id="KW-0808">Transferase</keyword>
<comment type="subcellular location">
    <subcellularLocation>
        <location evidence="2 13">Golgi apparatus membrane</location>
        <topology evidence="2 13">Single-pass type II membrane protein</topology>
    </subcellularLocation>
</comment>
<feature type="domain" description="Ricin B lectin" evidence="14">
    <location>
        <begin position="480"/>
        <end position="609"/>
    </location>
</feature>
<dbReference type="PANTHER" id="PTHR11675">
    <property type="entry name" value="N-ACETYLGALACTOSAMINYLTRANSFERASE"/>
    <property type="match status" value="1"/>
</dbReference>
<dbReference type="InterPro" id="IPR045885">
    <property type="entry name" value="GalNAc-T"/>
</dbReference>
<dbReference type="InterPro" id="IPR035992">
    <property type="entry name" value="Ricin_B-like_lectins"/>
</dbReference>
<comment type="similarity">
    <text evidence="3 13">Belongs to the glycosyltransferase 2 family. GalNAc-T subfamily.</text>
</comment>
<sequence>MMQIKRLLCKSCGLGTLLVAVVWLLALLFYSHILGRSIQSAGWRIDRNATPRAELSYSARVTTRCTPIAAQNSSAPKAGPGESEPEQLELLGVVRNKQDKYIRDIGYKHHAFNALVSNNIGLYREIPDTRHKVCQREETSETEQLPQASVVMCFYNEHKMTLMRSIKTVLERTPSHLLREIILVDDHSDLPELEFHLHGDLRARLKYDNLRYIKNEQREGLIRSRVIGAREAVGDVLVFLDSHIEVNQQWLEPLLRLIQAENATLAVPVIDLINADTFEYTPSPLVRGGFNWGLHFRWENLPEGTLKVPEDFRGPFRSPTMAGGLFAVNRKYFQHLGEYDMAMDIWGGENIEISFRAWQCGGAIKIVPCSRVGHIFRKRRPYTSPDGANTMLKNSLRLSHVWMDQYKEYYIKHEKVPKDFDYGDISDRVNLRKRLQCHDFAWYLKNVYPELHVPGEESAKKSAPAPVFQPWHSRKRNYVDSYQMRLAETELCAAVVAPKVKGFWKKGSSLQLQPCRRTPNQLWYETEKAEIVLDKLLCLEASGDAQVTVNKCHEMLGDQQWRHTRNSNSPVYNMAKGTCLRAAAPAVGALISLDLCSKSSGSGGAWDIVQLKKTGEEKADKSNKADKAL</sequence>
<keyword evidence="8 13" id="KW-0333">Golgi apparatus</keyword>
<dbReference type="SUPFAM" id="SSF50370">
    <property type="entry name" value="Ricin B-like lectins"/>
    <property type="match status" value="1"/>
</dbReference>
<dbReference type="InterPro" id="IPR000772">
    <property type="entry name" value="Ricin_B_lectin"/>
</dbReference>
<reference evidence="15" key="1">
    <citation type="submission" date="2025-05" db="UniProtKB">
        <authorList>
            <consortium name="RefSeq"/>
        </authorList>
    </citation>
    <scope>NUCLEOTIDE SEQUENCE [LARGE SCALE GENOMIC DNA]</scope>
    <source>
        <strain evidence="15">14028-0561.14</strain>
    </source>
</reference>
<dbReference type="InterPro" id="IPR029044">
    <property type="entry name" value="Nucleotide-diphossugar_trans"/>
</dbReference>
<keyword evidence="6" id="KW-0735">Signal-anchor</keyword>
<dbReference type="AlphaFoldDB" id="A0A6P4IV41"/>
<evidence type="ECO:0000256" key="9">
    <source>
        <dbReference type="ARBA" id="ARBA00023136"/>
    </source>
</evidence>
<keyword evidence="9 13" id="KW-0472">Membrane</keyword>
<evidence type="ECO:0000256" key="6">
    <source>
        <dbReference type="ARBA" id="ARBA00022968"/>
    </source>
</evidence>
<dbReference type="Pfam" id="PF00652">
    <property type="entry name" value="Ricin_B_lectin"/>
    <property type="match status" value="1"/>
</dbReference>
<dbReference type="InterPro" id="IPR001173">
    <property type="entry name" value="Glyco_trans_2-like"/>
</dbReference>
<dbReference type="PROSITE" id="PS50231">
    <property type="entry name" value="RICIN_B_LECTIN"/>
    <property type="match status" value="1"/>
</dbReference>
<evidence type="ECO:0000256" key="3">
    <source>
        <dbReference type="ARBA" id="ARBA00005680"/>
    </source>
</evidence>
<keyword evidence="5 13" id="KW-0430">Lectin</keyword>
<keyword evidence="4 13" id="KW-0812">Transmembrane</keyword>
<dbReference type="PANTHER" id="PTHR11675:SF63">
    <property type="entry name" value="POLYPEPTIDE N-ACETYLGALACTOSAMINYLTRANSFERASE"/>
    <property type="match status" value="1"/>
</dbReference>
<evidence type="ECO:0000256" key="1">
    <source>
        <dbReference type="ARBA" id="ARBA00001936"/>
    </source>
</evidence>
<evidence type="ECO:0000256" key="10">
    <source>
        <dbReference type="ARBA" id="ARBA00023157"/>
    </source>
</evidence>
<dbReference type="Gene3D" id="3.90.550.10">
    <property type="entry name" value="Spore Coat Polysaccharide Biosynthesis Protein SpsA, Chain A"/>
    <property type="match status" value="1"/>
</dbReference>
<evidence type="ECO:0000256" key="5">
    <source>
        <dbReference type="ARBA" id="ARBA00022734"/>
    </source>
</evidence>
<proteinExistence type="inferred from homology"/>
<keyword evidence="15" id="KW-1185">Reference proteome</keyword>
<evidence type="ECO:0000313" key="16">
    <source>
        <dbReference type="RefSeq" id="XP_017026263.1"/>
    </source>
</evidence>
<evidence type="ECO:0000313" key="15">
    <source>
        <dbReference type="Proteomes" id="UP001652661"/>
    </source>
</evidence>
<dbReference type="RefSeq" id="XP_017026263.1">
    <property type="nucleotide sequence ID" value="XM_017170774.3"/>
</dbReference>
<reference evidence="16" key="2">
    <citation type="submission" date="2025-08" db="UniProtKB">
        <authorList>
            <consortium name="RefSeq"/>
        </authorList>
    </citation>
    <scope>IDENTIFICATION</scope>
    <source>
        <strain evidence="16">14028-0561.14</strain>
        <tissue evidence="16">Whole fly</tissue>
    </source>
</reference>
<dbReference type="Gene3D" id="2.80.10.50">
    <property type="match status" value="1"/>
</dbReference>
<evidence type="ECO:0000256" key="7">
    <source>
        <dbReference type="ARBA" id="ARBA00022989"/>
    </source>
</evidence>
<protein>
    <recommendedName>
        <fullName evidence="13">Polypeptide N-acetylgalactosaminyltransferase</fullName>
        <ecNumber evidence="13">2.4.1.-</ecNumber>
    </recommendedName>
    <alternativeName>
        <fullName evidence="13">Protein-UDP acetylgalactosaminyltransferase</fullName>
    </alternativeName>
</protein>
<dbReference type="EC" id="2.4.1.-" evidence="13"/>
<dbReference type="FunFam" id="3.90.550.10:FF:000053">
    <property type="entry name" value="Polypeptide N-acetylgalactosaminyltransferase"/>
    <property type="match status" value="1"/>
</dbReference>
<dbReference type="UniPathway" id="UPA00378"/>
<dbReference type="GO" id="GO:0005112">
    <property type="term" value="F:Notch binding"/>
    <property type="evidence" value="ECO:0007669"/>
    <property type="project" value="TreeGrafter"/>
</dbReference>
<organism evidence="15 16">
    <name type="scientific">Drosophila kikkawai</name>
    <name type="common">Fruit fly</name>
    <dbReference type="NCBI Taxonomy" id="30033"/>
    <lineage>
        <taxon>Eukaryota</taxon>
        <taxon>Metazoa</taxon>
        <taxon>Ecdysozoa</taxon>
        <taxon>Arthropoda</taxon>
        <taxon>Hexapoda</taxon>
        <taxon>Insecta</taxon>
        <taxon>Pterygota</taxon>
        <taxon>Neoptera</taxon>
        <taxon>Endopterygota</taxon>
        <taxon>Diptera</taxon>
        <taxon>Brachycera</taxon>
        <taxon>Muscomorpha</taxon>
        <taxon>Ephydroidea</taxon>
        <taxon>Drosophilidae</taxon>
        <taxon>Drosophila</taxon>
        <taxon>Sophophora</taxon>
    </lineage>
</organism>